<gene>
    <name evidence="1" type="ORF">LEP1GSC036_3219</name>
</gene>
<sequence length="61" mass="7376">MWELPPFRFPNVREEKFESDFDVSSFCGNSSQTLRSISKKEFFGKNNFFRKELKRETDFVD</sequence>
<organism evidence="1 2">
    <name type="scientific">Leptospira weilii str. 2006001853</name>
    <dbReference type="NCBI Taxonomy" id="1001589"/>
    <lineage>
        <taxon>Bacteria</taxon>
        <taxon>Pseudomonadati</taxon>
        <taxon>Spirochaetota</taxon>
        <taxon>Spirochaetia</taxon>
        <taxon>Leptospirales</taxon>
        <taxon>Leptospiraceae</taxon>
        <taxon>Leptospira</taxon>
    </lineage>
</organism>
<protein>
    <submittedName>
        <fullName evidence="1">Uncharacterized protein</fullName>
    </submittedName>
</protein>
<evidence type="ECO:0000313" key="2">
    <source>
        <dbReference type="Proteomes" id="UP000001338"/>
    </source>
</evidence>
<reference evidence="1 2" key="1">
    <citation type="submission" date="2012-10" db="EMBL/GenBank/DDBJ databases">
        <authorList>
            <person name="Harkins D.M."/>
            <person name="Durkin A.S."/>
            <person name="Brinkac L.M."/>
            <person name="Haft D.H."/>
            <person name="Selengut J.D."/>
            <person name="Sanka R."/>
            <person name="DePew J."/>
            <person name="Purushe J."/>
            <person name="Whelen A.C."/>
            <person name="Vinetz J.M."/>
            <person name="Sutton G.G."/>
            <person name="Nierman W.C."/>
            <person name="Fouts D.E."/>
        </authorList>
    </citation>
    <scope>NUCLEOTIDE SEQUENCE [LARGE SCALE GENOMIC DNA]</scope>
    <source>
        <strain evidence="1 2">2006001853</strain>
    </source>
</reference>
<dbReference type="AlphaFoldDB" id="A0A828Z417"/>
<accession>A0A828Z417</accession>
<comment type="caution">
    <text evidence="1">The sequence shown here is derived from an EMBL/GenBank/DDBJ whole genome shotgun (WGS) entry which is preliminary data.</text>
</comment>
<evidence type="ECO:0000313" key="1">
    <source>
        <dbReference type="EMBL" id="EKR64723.1"/>
    </source>
</evidence>
<name>A0A828Z417_9LEPT</name>
<dbReference type="EMBL" id="AFLV02000038">
    <property type="protein sequence ID" value="EKR64723.1"/>
    <property type="molecule type" value="Genomic_DNA"/>
</dbReference>
<proteinExistence type="predicted"/>
<dbReference type="Proteomes" id="UP000001338">
    <property type="component" value="Unassembled WGS sequence"/>
</dbReference>